<dbReference type="SUPFAM" id="SSF52743">
    <property type="entry name" value="Subtilisin-like"/>
    <property type="match status" value="1"/>
</dbReference>
<dbReference type="InterPro" id="IPR048384">
    <property type="entry name" value="TPPII_GBD"/>
</dbReference>
<dbReference type="GO" id="GO:0004177">
    <property type="term" value="F:aminopeptidase activity"/>
    <property type="evidence" value="ECO:0007669"/>
    <property type="project" value="UniProtKB-KW"/>
</dbReference>
<dbReference type="InterPro" id="IPR015500">
    <property type="entry name" value="Peptidase_S8_subtilisin-rel"/>
</dbReference>
<dbReference type="InterPro" id="IPR036852">
    <property type="entry name" value="Peptidase_S8/S53_dom_sf"/>
</dbReference>
<evidence type="ECO:0000259" key="11">
    <source>
        <dbReference type="Pfam" id="PF12580"/>
    </source>
</evidence>
<feature type="compositionally biased region" description="Basic and acidic residues" evidence="9">
    <location>
        <begin position="1113"/>
        <end position="1131"/>
    </location>
</feature>
<keyword evidence="6 8" id="KW-0378">Hydrolase</keyword>
<feature type="region of interest" description="Disordered" evidence="9">
    <location>
        <begin position="1095"/>
        <end position="1131"/>
    </location>
</feature>
<dbReference type="PANTHER" id="PTHR43806:SF14">
    <property type="entry name" value="TRIPEPTIDYL-PEPTIDASE 2"/>
    <property type="match status" value="1"/>
</dbReference>
<feature type="active site" description="Charge relay system" evidence="8">
    <location>
        <position position="448"/>
    </location>
</feature>
<accession>A0A9W8LK67</accession>
<dbReference type="InterPro" id="IPR022229">
    <property type="entry name" value="TPPII_Ig-like-2"/>
</dbReference>
<evidence type="ECO:0000313" key="15">
    <source>
        <dbReference type="Proteomes" id="UP001140172"/>
    </source>
</evidence>
<comment type="caution">
    <text evidence="14">The sequence shown here is derived from an EMBL/GenBank/DDBJ whole genome shotgun (WGS) entry which is preliminary data.</text>
</comment>
<keyword evidence="4" id="KW-0031">Aminopeptidase</keyword>
<evidence type="ECO:0000256" key="7">
    <source>
        <dbReference type="ARBA" id="ARBA00022825"/>
    </source>
</evidence>
<dbReference type="InterPro" id="IPR046940">
    <property type="entry name" value="TPPII_Ig-like_sf"/>
</dbReference>
<evidence type="ECO:0000256" key="9">
    <source>
        <dbReference type="SAM" id="MobiDB-lite"/>
    </source>
</evidence>
<evidence type="ECO:0000256" key="6">
    <source>
        <dbReference type="ARBA" id="ARBA00022801"/>
    </source>
</evidence>
<dbReference type="InterPro" id="IPR023828">
    <property type="entry name" value="Peptidase_S8_Ser-AS"/>
</dbReference>
<name>A0A9W8LK67_9FUNG</name>
<evidence type="ECO:0000256" key="1">
    <source>
        <dbReference type="ARBA" id="ARBA00001910"/>
    </source>
</evidence>
<evidence type="ECO:0000256" key="4">
    <source>
        <dbReference type="ARBA" id="ARBA00022438"/>
    </source>
</evidence>
<dbReference type="InterPro" id="IPR046939">
    <property type="entry name" value="TPPII_C_sf"/>
</dbReference>
<dbReference type="OrthoDB" id="10256524at2759"/>
<dbReference type="InterPro" id="IPR022398">
    <property type="entry name" value="Peptidase_S8_His-AS"/>
</dbReference>
<comment type="catalytic activity">
    <reaction evidence="1">
        <text>Release of an N-terminal tripeptide from a polypeptide.</text>
        <dbReference type="EC" id="3.4.14.10"/>
    </reaction>
</comment>
<dbReference type="EC" id="3.4.14.10" evidence="3"/>
<evidence type="ECO:0000256" key="5">
    <source>
        <dbReference type="ARBA" id="ARBA00022670"/>
    </source>
</evidence>
<dbReference type="GO" id="GO:0006508">
    <property type="term" value="P:proteolysis"/>
    <property type="evidence" value="ECO:0007669"/>
    <property type="project" value="UniProtKB-KW"/>
</dbReference>
<dbReference type="PROSITE" id="PS00137">
    <property type="entry name" value="SUBTILASE_HIS"/>
    <property type="match status" value="1"/>
</dbReference>
<protein>
    <recommendedName>
        <fullName evidence="3">tripeptidyl-peptidase II</fullName>
        <ecNumber evidence="3">3.4.14.10</ecNumber>
    </recommendedName>
</protein>
<keyword evidence="5 8" id="KW-0645">Protease</keyword>
<evidence type="ECO:0000313" key="14">
    <source>
        <dbReference type="EMBL" id="KAJ2783388.1"/>
    </source>
</evidence>
<evidence type="ECO:0000259" key="13">
    <source>
        <dbReference type="Pfam" id="PF21316"/>
    </source>
</evidence>
<dbReference type="PROSITE" id="PS51892">
    <property type="entry name" value="SUBTILASE"/>
    <property type="match status" value="1"/>
</dbReference>
<evidence type="ECO:0000259" key="12">
    <source>
        <dbReference type="Pfam" id="PF21223"/>
    </source>
</evidence>
<gene>
    <name evidence="14" type="ORF">GGI15_002600</name>
</gene>
<evidence type="ECO:0000256" key="8">
    <source>
        <dbReference type="PROSITE-ProRule" id="PRU01240"/>
    </source>
</evidence>
<dbReference type="Gene3D" id="1.25.40.710">
    <property type="match status" value="1"/>
</dbReference>
<dbReference type="Pfam" id="PF21316">
    <property type="entry name" value="TPPII_GBD"/>
    <property type="match status" value="1"/>
</dbReference>
<keyword evidence="15" id="KW-1185">Reference proteome</keyword>
<proteinExistence type="inferred from homology"/>
<dbReference type="Pfam" id="PF21223">
    <property type="entry name" value="TPPII_Ig-like-1"/>
    <property type="match status" value="1"/>
</dbReference>
<feature type="domain" description="Tripeptidyl-peptidase II galactose-binding" evidence="13">
    <location>
        <begin position="677"/>
        <end position="770"/>
    </location>
</feature>
<dbReference type="EMBL" id="JANBUM010000145">
    <property type="protein sequence ID" value="KAJ2783388.1"/>
    <property type="molecule type" value="Genomic_DNA"/>
</dbReference>
<dbReference type="Proteomes" id="UP001140172">
    <property type="component" value="Unassembled WGS sequence"/>
</dbReference>
<dbReference type="InterPro" id="IPR048383">
    <property type="entry name" value="TPPII_Ig-like-1"/>
</dbReference>
<feature type="active site" description="Charge relay system" evidence="8">
    <location>
        <position position="261"/>
    </location>
</feature>
<dbReference type="InterPro" id="IPR050131">
    <property type="entry name" value="Peptidase_S8_subtilisin-like"/>
</dbReference>
<reference evidence="14" key="1">
    <citation type="submission" date="2022-07" db="EMBL/GenBank/DDBJ databases">
        <title>Phylogenomic reconstructions and comparative analyses of Kickxellomycotina fungi.</title>
        <authorList>
            <person name="Reynolds N.K."/>
            <person name="Stajich J.E."/>
            <person name="Barry K."/>
            <person name="Grigoriev I.V."/>
            <person name="Crous P."/>
            <person name="Smith M.E."/>
        </authorList>
    </citation>
    <scope>NUCLEOTIDE SEQUENCE</scope>
    <source>
        <strain evidence="14">BCRC 34489</strain>
    </source>
</reference>
<dbReference type="GO" id="GO:0005829">
    <property type="term" value="C:cytosol"/>
    <property type="evidence" value="ECO:0007669"/>
    <property type="project" value="TreeGrafter"/>
</dbReference>
<comment type="similarity">
    <text evidence="2 8">Belongs to the peptidase S8 family.</text>
</comment>
<sequence>MTELCNGATSNNRIPEFPTSGLVPRTVTQAADFVSKNPTFDGRGTTIAVVDTGVDAGAKGLQVTSEGKRKVVDYIDCTGSGDVKMGPAQKCSPEKPLELIGDSGRVLRLNPKWNNPSGQWRVGSKWFYDIAPPSVKQHVRKERQELFQKRSKKMADEINAEEKKLTASADIREQSEVLKTLDTMYSDCGPLLDCVAFHDGKDWKAAVDTSETGDFTEALAMGAYKDTGDSALLNKRHLLYFTINFYDNADILSIVTCPGEHGTHVAGIAAAYHPDEPENSGVAPGAQILSILIGDHRVDAMETGVALTRAAMAIIEHNVDLANMSFGEPTARPNSGQWVDLIRKEVIRRHRCTFVASAGNSGPALSTVGSPGGTTDSVIGVGAHVDIDQIKAHHATLTTNTKDGVFNWSSRGPSPNGARGVDIYAPGGAITSFPSFSKRRLNLLNGTSMSTPNVCGTLALLVSAWKQTYAENVERIHPCRLKNAILATSKDIGDELGAGLIQTEAAWEFLQKYAKRMNDDIELGVCVAGTSGMQGIYLRNAQDSDVPRSFTLNVTPTFPKDPKDDLEKDTDGSCGNKNSQMLFDYEQRIVLQSTASWVHTPDAVYLNSAGNQFEITVDATKLEAGHLHVAAVYGYDSSDMERGPVFEFPVTVTKPLKIGASACTRFSNVVLEKAGSVRRFIDVPTGATRAEINVVRRNDSKEMTEAASMVVHCVQMSPQHRDTKYNKTQRYMLGHESFVAGGGCAEQESPFSVDVVGNSTLEICMTLVWKHFERYEIDVSVSFHGVVPAGAVAGSAEESAIVINGNSGISRFDLVALVRPEYGIRPSIIMKALRSSLLPTSTSVAPLKSERDVHPATRKPGYRLTMDYKLTTKSKSSRVHFRMPALDTMIYESWADDFRLAVFDADKRCVHTQISYTSELTLDAISDYLIRVQVCHRNAEDLEKLKSMHLVVDSKTTPMRLSVSSTHASAFTFTVSGRVANNDYLLKNHIPIFVKTDAKPPANASPGDVLLGELTLGPHIPPISVIVMYIVPGKSSMSASGSAVPTSSLFGSGSLTGASSLMRSSIQSKLSLAPARFGGLSLNKHLVDKLNVVEEQSASATPEPVDASNSVAKPDDIAEAKPDGPEDKERKALEDEMEQAMHKMRVGWIKKAKNDLLREQIVSELSDSAKSDSERLSIMLEHLNAIDTSNKQEMPWSAQAGFTDAKAARAIEVANKIIEMTEQTVIKNYYYTKMSLTNATAEEMKHKKVADEANRHLVVALKAKCRAAAFLAGRSLFGAEVVENQDDAVKTYKQALDHLERWEACSDYSSMEIMALRLPLLIAEKKYGQALKHVLAWLSSAPIYNSNVDMRQKMTKLRDQLLGKLEWTLWTDHFSLAARAQRPKDYVEI</sequence>
<keyword evidence="7 8" id="KW-0720">Serine protease</keyword>
<dbReference type="PANTHER" id="PTHR43806">
    <property type="entry name" value="PEPTIDASE S8"/>
    <property type="match status" value="1"/>
</dbReference>
<evidence type="ECO:0000256" key="2">
    <source>
        <dbReference type="ARBA" id="ARBA00011073"/>
    </source>
</evidence>
<dbReference type="Gene3D" id="3.40.50.200">
    <property type="entry name" value="Peptidase S8/S53 domain"/>
    <property type="match status" value="2"/>
</dbReference>
<dbReference type="PRINTS" id="PR00723">
    <property type="entry name" value="SUBTILISIN"/>
</dbReference>
<dbReference type="GO" id="GO:0004252">
    <property type="term" value="F:serine-type endopeptidase activity"/>
    <property type="evidence" value="ECO:0007669"/>
    <property type="project" value="UniProtKB-UniRule"/>
</dbReference>
<dbReference type="PROSITE" id="PS00138">
    <property type="entry name" value="SUBTILASE_SER"/>
    <property type="match status" value="1"/>
</dbReference>
<feature type="domain" description="Peptidase S8/S53" evidence="10">
    <location>
        <begin position="42"/>
        <end position="491"/>
    </location>
</feature>
<dbReference type="GO" id="GO:0008240">
    <property type="term" value="F:tripeptidyl-peptidase activity"/>
    <property type="evidence" value="ECO:0007669"/>
    <property type="project" value="UniProtKB-EC"/>
</dbReference>
<dbReference type="InterPro" id="IPR000209">
    <property type="entry name" value="Peptidase_S8/S53_dom"/>
</dbReference>
<evidence type="ECO:0000259" key="10">
    <source>
        <dbReference type="Pfam" id="PF00082"/>
    </source>
</evidence>
<evidence type="ECO:0000256" key="3">
    <source>
        <dbReference type="ARBA" id="ARBA00012462"/>
    </source>
</evidence>
<feature type="domain" description="Tripeptidyl peptidase II second Ig-like" evidence="11">
    <location>
        <begin position="821"/>
        <end position="973"/>
    </location>
</feature>
<feature type="domain" description="Tripeptidyl-peptidase II first Ig-like" evidence="12">
    <location>
        <begin position="529"/>
        <end position="652"/>
    </location>
</feature>
<dbReference type="Pfam" id="PF00082">
    <property type="entry name" value="Peptidase_S8"/>
    <property type="match status" value="1"/>
</dbReference>
<feature type="active site" description="Charge relay system" evidence="8">
    <location>
        <position position="51"/>
    </location>
</feature>
<dbReference type="Pfam" id="PF12580">
    <property type="entry name" value="TPPII"/>
    <property type="match status" value="1"/>
</dbReference>
<organism evidence="14 15">
    <name type="scientific">Coemansia interrupta</name>
    <dbReference type="NCBI Taxonomy" id="1126814"/>
    <lineage>
        <taxon>Eukaryota</taxon>
        <taxon>Fungi</taxon>
        <taxon>Fungi incertae sedis</taxon>
        <taxon>Zoopagomycota</taxon>
        <taxon>Kickxellomycotina</taxon>
        <taxon>Kickxellomycetes</taxon>
        <taxon>Kickxellales</taxon>
        <taxon>Kickxellaceae</taxon>
        <taxon>Coemansia</taxon>
    </lineage>
</organism>
<dbReference type="Gene3D" id="2.60.40.3170">
    <property type="match status" value="1"/>
</dbReference>